<evidence type="ECO:0000313" key="2">
    <source>
        <dbReference type="Proteomes" id="UP000308600"/>
    </source>
</evidence>
<gene>
    <name evidence="1" type="ORF">BDN72DRAFT_906870</name>
</gene>
<keyword evidence="2" id="KW-1185">Reference proteome</keyword>
<name>A0ACD2ZY04_9AGAR</name>
<dbReference type="Proteomes" id="UP000308600">
    <property type="component" value="Unassembled WGS sequence"/>
</dbReference>
<accession>A0ACD2ZY04</accession>
<reference evidence="1 2" key="1">
    <citation type="journal article" date="2019" name="Nat. Ecol. Evol.">
        <title>Megaphylogeny resolves global patterns of mushroom evolution.</title>
        <authorList>
            <person name="Varga T."/>
            <person name="Krizsan K."/>
            <person name="Foldi C."/>
            <person name="Dima B."/>
            <person name="Sanchez-Garcia M."/>
            <person name="Sanchez-Ramirez S."/>
            <person name="Szollosi G.J."/>
            <person name="Szarkandi J.G."/>
            <person name="Papp V."/>
            <person name="Albert L."/>
            <person name="Andreopoulos W."/>
            <person name="Angelini C."/>
            <person name="Antonin V."/>
            <person name="Barry K.W."/>
            <person name="Bougher N.L."/>
            <person name="Buchanan P."/>
            <person name="Buyck B."/>
            <person name="Bense V."/>
            <person name="Catcheside P."/>
            <person name="Chovatia M."/>
            <person name="Cooper J."/>
            <person name="Damon W."/>
            <person name="Desjardin D."/>
            <person name="Finy P."/>
            <person name="Geml J."/>
            <person name="Haridas S."/>
            <person name="Hughes K."/>
            <person name="Justo A."/>
            <person name="Karasinski D."/>
            <person name="Kautmanova I."/>
            <person name="Kiss B."/>
            <person name="Kocsube S."/>
            <person name="Kotiranta H."/>
            <person name="LaButti K.M."/>
            <person name="Lechner B.E."/>
            <person name="Liimatainen K."/>
            <person name="Lipzen A."/>
            <person name="Lukacs Z."/>
            <person name="Mihaltcheva S."/>
            <person name="Morgado L.N."/>
            <person name="Niskanen T."/>
            <person name="Noordeloos M.E."/>
            <person name="Ohm R.A."/>
            <person name="Ortiz-Santana B."/>
            <person name="Ovrebo C."/>
            <person name="Racz N."/>
            <person name="Riley R."/>
            <person name="Savchenko A."/>
            <person name="Shiryaev A."/>
            <person name="Soop K."/>
            <person name="Spirin V."/>
            <person name="Szebenyi C."/>
            <person name="Tomsovsky M."/>
            <person name="Tulloss R.E."/>
            <person name="Uehling J."/>
            <person name="Grigoriev I.V."/>
            <person name="Vagvolgyi C."/>
            <person name="Papp T."/>
            <person name="Martin F.M."/>
            <person name="Miettinen O."/>
            <person name="Hibbett D.S."/>
            <person name="Nagy L.G."/>
        </authorList>
    </citation>
    <scope>NUCLEOTIDE SEQUENCE [LARGE SCALE GENOMIC DNA]</scope>
    <source>
        <strain evidence="1 2">NL-1719</strain>
    </source>
</reference>
<dbReference type="EMBL" id="ML209465">
    <property type="protein sequence ID" value="TFK58300.1"/>
    <property type="molecule type" value="Genomic_DNA"/>
</dbReference>
<proteinExistence type="predicted"/>
<sequence length="134" mass="14455">MPSTHQTGQHHSSLSSGASALNTPPGRLIPPAVATLVAGVKCIVRLENHISAFPFDYPILSLVYFLVPSRTWSGSQLAGSPTTQPQGRHVAAIVICLRSADALYCYLFLSCGFRFCHLLVLLHYINFGTDLTSA</sequence>
<protein>
    <submittedName>
        <fullName evidence="1">Uncharacterized protein</fullName>
    </submittedName>
</protein>
<organism evidence="1 2">
    <name type="scientific">Pluteus cervinus</name>
    <dbReference type="NCBI Taxonomy" id="181527"/>
    <lineage>
        <taxon>Eukaryota</taxon>
        <taxon>Fungi</taxon>
        <taxon>Dikarya</taxon>
        <taxon>Basidiomycota</taxon>
        <taxon>Agaricomycotina</taxon>
        <taxon>Agaricomycetes</taxon>
        <taxon>Agaricomycetidae</taxon>
        <taxon>Agaricales</taxon>
        <taxon>Pluteineae</taxon>
        <taxon>Pluteaceae</taxon>
        <taxon>Pluteus</taxon>
    </lineage>
</organism>
<evidence type="ECO:0000313" key="1">
    <source>
        <dbReference type="EMBL" id="TFK58300.1"/>
    </source>
</evidence>